<dbReference type="CDD" id="cd00093">
    <property type="entry name" value="HTH_XRE"/>
    <property type="match status" value="1"/>
</dbReference>
<organism evidence="2 3">
    <name type="scientific">Sphingobacterium psychroaquaticum</name>
    <dbReference type="NCBI Taxonomy" id="561061"/>
    <lineage>
        <taxon>Bacteria</taxon>
        <taxon>Pseudomonadati</taxon>
        <taxon>Bacteroidota</taxon>
        <taxon>Sphingobacteriia</taxon>
        <taxon>Sphingobacteriales</taxon>
        <taxon>Sphingobacteriaceae</taxon>
        <taxon>Sphingobacterium</taxon>
    </lineage>
</organism>
<evidence type="ECO:0000313" key="3">
    <source>
        <dbReference type="Proteomes" id="UP000192980"/>
    </source>
</evidence>
<dbReference type="Proteomes" id="UP000192980">
    <property type="component" value="Unassembled WGS sequence"/>
</dbReference>
<dbReference type="GO" id="GO:0003677">
    <property type="term" value="F:DNA binding"/>
    <property type="evidence" value="ECO:0007669"/>
    <property type="project" value="InterPro"/>
</dbReference>
<dbReference type="RefSeq" id="WP_085471792.1">
    <property type="nucleotide sequence ID" value="NZ_FXAU01000001.1"/>
</dbReference>
<dbReference type="InterPro" id="IPR010982">
    <property type="entry name" value="Lambda_DNA-bd_dom_sf"/>
</dbReference>
<feature type="domain" description="HTH cro/C1-type" evidence="1">
    <location>
        <begin position="10"/>
        <end position="64"/>
    </location>
</feature>
<dbReference type="InterPro" id="IPR001387">
    <property type="entry name" value="Cro/C1-type_HTH"/>
</dbReference>
<dbReference type="EMBL" id="FXAU01000001">
    <property type="protein sequence ID" value="SMG15613.1"/>
    <property type="molecule type" value="Genomic_DNA"/>
</dbReference>
<proteinExistence type="predicted"/>
<dbReference type="OrthoDB" id="4762426at2"/>
<dbReference type="STRING" id="561061.SAMN05660862_0976"/>
<evidence type="ECO:0000313" key="2">
    <source>
        <dbReference type="EMBL" id="SMG15613.1"/>
    </source>
</evidence>
<sequence>MEFKSFGIKVRGLRKKKGLLLRQIAAALEMDTALISKIERGERKANREQVIKLAEILNVEVEELLVIWLSDKIVDMLEKEPLAYKALKNSEKRIKNKY</sequence>
<protein>
    <submittedName>
        <fullName evidence="2">Helix-turn-helix domain-containing protein</fullName>
    </submittedName>
</protein>
<dbReference type="PROSITE" id="PS50943">
    <property type="entry name" value="HTH_CROC1"/>
    <property type="match status" value="1"/>
</dbReference>
<reference evidence="2 3" key="1">
    <citation type="submission" date="2017-04" db="EMBL/GenBank/DDBJ databases">
        <authorList>
            <person name="Afonso C.L."/>
            <person name="Miller P.J."/>
            <person name="Scott M.A."/>
            <person name="Spackman E."/>
            <person name="Goraichik I."/>
            <person name="Dimitrov K.M."/>
            <person name="Suarez D.L."/>
            <person name="Swayne D.E."/>
        </authorList>
    </citation>
    <scope>NUCLEOTIDE SEQUENCE [LARGE SCALE GENOMIC DNA]</scope>
    <source>
        <strain evidence="2 3">DSM 22418</strain>
    </source>
</reference>
<keyword evidence="3" id="KW-1185">Reference proteome</keyword>
<dbReference type="SUPFAM" id="SSF47413">
    <property type="entry name" value="lambda repressor-like DNA-binding domains"/>
    <property type="match status" value="1"/>
</dbReference>
<dbReference type="Gene3D" id="1.10.260.40">
    <property type="entry name" value="lambda repressor-like DNA-binding domains"/>
    <property type="match status" value="1"/>
</dbReference>
<name>A0A1X7IKW3_9SPHI</name>
<gene>
    <name evidence="2" type="ORF">SAMN05660862_0976</name>
</gene>
<accession>A0A1X7IKW3</accession>
<dbReference type="AlphaFoldDB" id="A0A1X7IKW3"/>
<dbReference type="Pfam" id="PF01381">
    <property type="entry name" value="HTH_3"/>
    <property type="match status" value="1"/>
</dbReference>
<dbReference type="SMART" id="SM00530">
    <property type="entry name" value="HTH_XRE"/>
    <property type="match status" value="1"/>
</dbReference>
<evidence type="ECO:0000259" key="1">
    <source>
        <dbReference type="PROSITE" id="PS50943"/>
    </source>
</evidence>